<feature type="region of interest" description="Disordered" evidence="1">
    <location>
        <begin position="1"/>
        <end position="20"/>
    </location>
</feature>
<dbReference type="AlphaFoldDB" id="U2Q4J4"/>
<evidence type="ECO:0000256" key="1">
    <source>
        <dbReference type="SAM" id="MobiDB-lite"/>
    </source>
</evidence>
<proteinExistence type="predicted"/>
<organism evidence="2 3">
    <name type="scientific">Propionibacterium acidifaciens F0233</name>
    <dbReference type="NCBI Taxonomy" id="553198"/>
    <lineage>
        <taxon>Bacteria</taxon>
        <taxon>Bacillati</taxon>
        <taxon>Actinomycetota</taxon>
        <taxon>Actinomycetes</taxon>
        <taxon>Propionibacteriales</taxon>
        <taxon>Propionibacteriaceae</taxon>
        <taxon>Propionibacterium</taxon>
    </lineage>
</organism>
<keyword evidence="3" id="KW-1185">Reference proteome</keyword>
<evidence type="ECO:0000313" key="3">
    <source>
        <dbReference type="Proteomes" id="UP000017052"/>
    </source>
</evidence>
<comment type="caution">
    <text evidence="2">The sequence shown here is derived from an EMBL/GenBank/DDBJ whole genome shotgun (WGS) entry which is preliminary data.</text>
</comment>
<name>U2Q4J4_9ACTN</name>
<dbReference type="Proteomes" id="UP000017052">
    <property type="component" value="Unassembled WGS sequence"/>
</dbReference>
<dbReference type="EMBL" id="ACVN02000282">
    <property type="protein sequence ID" value="ERK51311.1"/>
    <property type="molecule type" value="Genomic_DNA"/>
</dbReference>
<sequence length="135" mass="14276">AAGGRPGERAPLAGGRHQWSPQQALERLLRARPDLACPPPLHLAERVCSHASTSRAPRGPRRLDLCVARTMAARQGGDETPTVGLADSPGLTGRDDEIADAVTRLTELAPAWGEPPALTSATRAVLGPLPRSWSR</sequence>
<reference evidence="2" key="1">
    <citation type="submission" date="2013-08" db="EMBL/GenBank/DDBJ databases">
        <authorList>
            <person name="Durkin A.S."/>
            <person name="Haft D.R."/>
            <person name="McCorrison J."/>
            <person name="Torralba M."/>
            <person name="Gillis M."/>
            <person name="Haft D.H."/>
            <person name="Methe B."/>
            <person name="Sutton G."/>
            <person name="Nelson K.E."/>
        </authorList>
    </citation>
    <scope>NUCLEOTIDE SEQUENCE [LARGE SCALE GENOMIC DNA]</scope>
    <source>
        <strain evidence="2">F0233</strain>
    </source>
</reference>
<feature type="region of interest" description="Disordered" evidence="1">
    <location>
        <begin position="75"/>
        <end position="94"/>
    </location>
</feature>
<evidence type="ECO:0000313" key="2">
    <source>
        <dbReference type="EMBL" id="ERK51311.1"/>
    </source>
</evidence>
<protein>
    <submittedName>
        <fullName evidence="2">Uncharacterized protein</fullName>
    </submittedName>
</protein>
<accession>U2Q4J4</accession>
<gene>
    <name evidence="2" type="ORF">HMPREF0682_0243</name>
</gene>
<dbReference type="RefSeq" id="WP_021798553.1">
    <property type="nucleotide sequence ID" value="NZ_ACVN02000282.1"/>
</dbReference>
<feature type="non-terminal residue" evidence="2">
    <location>
        <position position="1"/>
    </location>
</feature>